<dbReference type="RefSeq" id="WP_113953503.1">
    <property type="nucleotide sequence ID" value="NZ_QNRT01000002.1"/>
</dbReference>
<feature type="transmembrane region" description="Helical" evidence="1">
    <location>
        <begin position="428"/>
        <end position="448"/>
    </location>
</feature>
<feature type="transmembrane region" description="Helical" evidence="1">
    <location>
        <begin position="881"/>
        <end position="901"/>
    </location>
</feature>
<organism evidence="2 3">
    <name type="scientific">Arenicella xantha</name>
    <dbReference type="NCBI Taxonomy" id="644221"/>
    <lineage>
        <taxon>Bacteria</taxon>
        <taxon>Pseudomonadati</taxon>
        <taxon>Pseudomonadota</taxon>
        <taxon>Gammaproteobacteria</taxon>
        <taxon>Arenicellales</taxon>
        <taxon>Arenicellaceae</taxon>
        <taxon>Arenicella</taxon>
    </lineage>
</organism>
<dbReference type="SUPFAM" id="SSF82693">
    <property type="entry name" value="Multidrug efflux transporter AcrB pore domain, PN1, PN2, PC1 and PC2 subdomains"/>
    <property type="match status" value="1"/>
</dbReference>
<dbReference type="Pfam" id="PF00873">
    <property type="entry name" value="ACR_tran"/>
    <property type="match status" value="1"/>
</dbReference>
<dbReference type="Proteomes" id="UP000253083">
    <property type="component" value="Unassembled WGS sequence"/>
</dbReference>
<feature type="transmembrane region" description="Helical" evidence="1">
    <location>
        <begin position="387"/>
        <end position="408"/>
    </location>
</feature>
<dbReference type="Gene3D" id="3.30.70.1440">
    <property type="entry name" value="Multidrug efflux transporter AcrB pore domain"/>
    <property type="match status" value="1"/>
</dbReference>
<feature type="transmembrane region" description="Helical" evidence="1">
    <location>
        <begin position="908"/>
        <end position="928"/>
    </location>
</feature>
<evidence type="ECO:0000256" key="1">
    <source>
        <dbReference type="SAM" id="Phobius"/>
    </source>
</evidence>
<dbReference type="PANTHER" id="PTHR32063:SF33">
    <property type="entry name" value="RND SUPERFAMILY EFFLUX PUMP PERMEASE COMPONENT"/>
    <property type="match status" value="1"/>
</dbReference>
<dbReference type="GO" id="GO:0042910">
    <property type="term" value="F:xenobiotic transmembrane transporter activity"/>
    <property type="evidence" value="ECO:0007669"/>
    <property type="project" value="TreeGrafter"/>
</dbReference>
<accession>A0A395JPM9</accession>
<evidence type="ECO:0000313" key="2">
    <source>
        <dbReference type="EMBL" id="RBP50660.1"/>
    </source>
</evidence>
<dbReference type="InterPro" id="IPR027463">
    <property type="entry name" value="AcrB_DN_DC_subdom"/>
</dbReference>
<feature type="transmembrane region" description="Helical" evidence="1">
    <location>
        <begin position="934"/>
        <end position="959"/>
    </location>
</feature>
<name>A0A395JPM9_9GAMM</name>
<dbReference type="GO" id="GO:0005886">
    <property type="term" value="C:plasma membrane"/>
    <property type="evidence" value="ECO:0007669"/>
    <property type="project" value="TreeGrafter"/>
</dbReference>
<dbReference type="InterPro" id="IPR001036">
    <property type="entry name" value="Acrflvin-R"/>
</dbReference>
<dbReference type="PANTHER" id="PTHR32063">
    <property type="match status" value="1"/>
</dbReference>
<dbReference type="Gene3D" id="3.30.70.1430">
    <property type="entry name" value="Multidrug efflux transporter AcrB pore domain"/>
    <property type="match status" value="2"/>
</dbReference>
<protein>
    <submittedName>
        <fullName evidence="2">Multidrug efflux pump subunit AcrB</fullName>
    </submittedName>
</protein>
<dbReference type="OrthoDB" id="5287122at2"/>
<dbReference type="SUPFAM" id="SSF82714">
    <property type="entry name" value="Multidrug efflux transporter AcrB TolC docking domain, DN and DC subdomains"/>
    <property type="match status" value="2"/>
</dbReference>
<dbReference type="EMBL" id="QNRT01000002">
    <property type="protein sequence ID" value="RBP50660.1"/>
    <property type="molecule type" value="Genomic_DNA"/>
</dbReference>
<dbReference type="InParanoid" id="A0A395JPM9"/>
<feature type="transmembrane region" description="Helical" evidence="1">
    <location>
        <begin position="12"/>
        <end position="30"/>
    </location>
</feature>
<keyword evidence="1" id="KW-0812">Transmembrane</keyword>
<feature type="transmembrane region" description="Helical" evidence="1">
    <location>
        <begin position="358"/>
        <end position="381"/>
    </location>
</feature>
<comment type="caution">
    <text evidence="2">The sequence shown here is derived from an EMBL/GenBank/DDBJ whole genome shotgun (WGS) entry which is preliminary data.</text>
</comment>
<dbReference type="Gene3D" id="1.20.1640.10">
    <property type="entry name" value="Multidrug efflux transporter AcrB transmembrane domain"/>
    <property type="match status" value="2"/>
</dbReference>
<keyword evidence="1" id="KW-1133">Transmembrane helix</keyword>
<dbReference type="PRINTS" id="PR00702">
    <property type="entry name" value="ACRIFLAVINRP"/>
</dbReference>
<dbReference type="SUPFAM" id="SSF82866">
    <property type="entry name" value="Multidrug efflux transporter AcrB transmembrane domain"/>
    <property type="match status" value="2"/>
</dbReference>
<keyword evidence="1" id="KW-0472">Membrane</keyword>
<evidence type="ECO:0000313" key="3">
    <source>
        <dbReference type="Proteomes" id="UP000253083"/>
    </source>
</evidence>
<dbReference type="AlphaFoldDB" id="A0A395JPM9"/>
<gene>
    <name evidence="2" type="ORF">DFR28_10271</name>
</gene>
<feature type="transmembrane region" description="Helical" evidence="1">
    <location>
        <begin position="1011"/>
        <end position="1037"/>
    </location>
</feature>
<proteinExistence type="predicted"/>
<dbReference type="Gene3D" id="3.30.2090.10">
    <property type="entry name" value="Multidrug efflux transporter AcrB TolC docking domain, DN and DC subdomains"/>
    <property type="match status" value="2"/>
</dbReference>
<feature type="transmembrane region" description="Helical" evidence="1">
    <location>
        <begin position="331"/>
        <end position="351"/>
    </location>
</feature>
<dbReference type="Gene3D" id="3.30.70.1320">
    <property type="entry name" value="Multidrug efflux transporter AcrB pore domain like"/>
    <property type="match status" value="1"/>
</dbReference>
<feature type="transmembrane region" description="Helical" evidence="1">
    <location>
        <begin position="980"/>
        <end position="999"/>
    </location>
</feature>
<feature type="transmembrane region" description="Helical" evidence="1">
    <location>
        <begin position="530"/>
        <end position="553"/>
    </location>
</feature>
<reference evidence="2 3" key="1">
    <citation type="submission" date="2018-06" db="EMBL/GenBank/DDBJ databases">
        <title>Genomic Encyclopedia of Type Strains, Phase IV (KMG-IV): sequencing the most valuable type-strain genomes for metagenomic binning, comparative biology and taxonomic classification.</title>
        <authorList>
            <person name="Goeker M."/>
        </authorList>
    </citation>
    <scope>NUCLEOTIDE SEQUENCE [LARGE SCALE GENOMIC DNA]</scope>
    <source>
        <strain evidence="2 3">DSM 24032</strain>
    </source>
</reference>
<feature type="transmembrane region" description="Helical" evidence="1">
    <location>
        <begin position="460"/>
        <end position="479"/>
    </location>
</feature>
<keyword evidence="3" id="KW-1185">Reference proteome</keyword>
<sequence>MNGIIEWFARHPVASNLLMGFMLIGGLISMSNTSQEAFPEFTLEIIQVEVPYVGASPDEIEKSIIQPLEQQLNGVEGVKEVTATAAEGVGVVKLEFSRTADIGRALNDVKSEVDRITVFPDDAEEPIVSQVSGKTRVAEIAISGALPEAALKELAYRIKDDLVLEDNISLIEVKRARDYEISIEVSRDNLRAYDVSLADLSNAIRLESLELPGGDIDTAKENILIRTVGRNLTRQDFEEIIVRSSPSDGVIRVRDIARVVDGFQERDQFALFNGQPAVFLDVFRVGDERVLDVIESAETYIEQSLKPSLPESVNVVIWRNDAVELDQRIDLLVKNAIIGILLVALALTLFLDLRLAFWVSAGIGVSFTAAFIPMSLLGLSINSLSMFGFILAIGIVVDDAIVTGENIFAEAERGTPPMEAAVKGASRVAAPVIFAVSTTVAAFVPLLLLPGILGKFLTDIPAVVIIILGLSLIESLLILPHHLSHINVQEPPRNFVFQFFAKARDKVDGALKRFIEGPLERILDFTTKHWFVTITGAVTVLVLTIGILANGYIKFSFFPQIEGNYVTASVEMTEGTSLQRTAQLIAEVEQAGVEVARSMATDKQTVDELMLGQLVLVGTQEEAGGPPGSGGLNAPKSNQGSVVIQLASPEDRDFSSSEFEAKWRKALAPFKSQAKISVASNLVSLGASVQVEVSADTDSSLREAISQTEAGLNSINGVFDVRNDFDAGKREFKIELKDEARRYGLSLQSLALQVRGAFFGDEALRVQRGRDEVRVYVRLPKTERSHISDLFDYRIQTSTGEFIPLSQVANVTETLSPSTINRRNGRRLITITADVDNAVISGQQANAVLTEAILPEIEKSVPDVRFDFGGEAREMGDVGSVLGRNFTLALLAIFILLAIPFRSYSQPIVVMLAIPFGLVGAVLGHLVMDLYMGLLSIFGIVGLAGVVINGALVQVDFANELRAQGVDSRQAWIEAGKSRFRPIFLTALTTFLGVGPLMLEQSVQAQFLIPMAASIAFGVLIGTFIQMLLVPALGSMLDRLTIAREQRRTRSNETELQGQV</sequence>